<proteinExistence type="predicted"/>
<dbReference type="SUPFAM" id="SSF53850">
    <property type="entry name" value="Periplasmic binding protein-like II"/>
    <property type="match status" value="1"/>
</dbReference>
<protein>
    <submittedName>
        <fullName evidence="1">LysR substrate binding domain-containing protein</fullName>
    </submittedName>
</protein>
<dbReference type="AlphaFoldDB" id="A0A4V6PY78"/>
<name>A0A4V6PY78_9GAMM</name>
<dbReference type="EMBL" id="SNZH01000028">
    <property type="protein sequence ID" value="TDR36590.1"/>
    <property type="molecule type" value="Genomic_DNA"/>
</dbReference>
<sequence>MAKAHAARGELTPLFQEWQFDPMPLYVAFPRNQHVSRKVRVFIDWITQLLAQHVPVTH</sequence>
<reference evidence="1 2" key="1">
    <citation type="submission" date="2019-03" db="EMBL/GenBank/DDBJ databases">
        <title>Genomic Encyclopedia of Type Strains, Phase IV (KMG-IV): sequencing the most valuable type-strain genomes for metagenomic binning, comparative biology and taxonomic classification.</title>
        <authorList>
            <person name="Goeker M."/>
        </authorList>
    </citation>
    <scope>NUCLEOTIDE SEQUENCE [LARGE SCALE GENOMIC DNA]</scope>
    <source>
        <strain evidence="1 2">DSM 21667</strain>
    </source>
</reference>
<gene>
    <name evidence="1" type="ORF">DFR29_12811</name>
</gene>
<accession>A0A4V6PY78</accession>
<evidence type="ECO:0000313" key="2">
    <source>
        <dbReference type="Proteomes" id="UP000295293"/>
    </source>
</evidence>
<keyword evidence="2" id="KW-1185">Reference proteome</keyword>
<dbReference type="Gene3D" id="3.40.190.290">
    <property type="match status" value="1"/>
</dbReference>
<dbReference type="Proteomes" id="UP000295293">
    <property type="component" value="Unassembled WGS sequence"/>
</dbReference>
<evidence type="ECO:0000313" key="1">
    <source>
        <dbReference type="EMBL" id="TDR36590.1"/>
    </source>
</evidence>
<organism evidence="1 2">
    <name type="scientific">Tahibacter aquaticus</name>
    <dbReference type="NCBI Taxonomy" id="520092"/>
    <lineage>
        <taxon>Bacteria</taxon>
        <taxon>Pseudomonadati</taxon>
        <taxon>Pseudomonadota</taxon>
        <taxon>Gammaproteobacteria</taxon>
        <taxon>Lysobacterales</taxon>
        <taxon>Rhodanobacteraceae</taxon>
        <taxon>Tahibacter</taxon>
    </lineage>
</organism>
<dbReference type="RefSeq" id="WP_425598900.1">
    <property type="nucleotide sequence ID" value="NZ_SNZH01000028.1"/>
</dbReference>
<comment type="caution">
    <text evidence="1">The sequence shown here is derived from an EMBL/GenBank/DDBJ whole genome shotgun (WGS) entry which is preliminary data.</text>
</comment>